<proteinExistence type="predicted"/>
<comment type="caution">
    <text evidence="1">The sequence shown here is derived from an EMBL/GenBank/DDBJ whole genome shotgun (WGS) entry which is preliminary data.</text>
</comment>
<gene>
    <name evidence="1" type="ORF">F5148DRAFT_1183855</name>
</gene>
<evidence type="ECO:0000313" key="2">
    <source>
        <dbReference type="Proteomes" id="UP001207468"/>
    </source>
</evidence>
<organism evidence="1 2">
    <name type="scientific">Russula earlei</name>
    <dbReference type="NCBI Taxonomy" id="71964"/>
    <lineage>
        <taxon>Eukaryota</taxon>
        <taxon>Fungi</taxon>
        <taxon>Dikarya</taxon>
        <taxon>Basidiomycota</taxon>
        <taxon>Agaricomycotina</taxon>
        <taxon>Agaricomycetes</taxon>
        <taxon>Russulales</taxon>
        <taxon>Russulaceae</taxon>
        <taxon>Russula</taxon>
    </lineage>
</organism>
<dbReference type="Proteomes" id="UP001207468">
    <property type="component" value="Unassembled WGS sequence"/>
</dbReference>
<keyword evidence="2" id="KW-1185">Reference proteome</keyword>
<protein>
    <submittedName>
        <fullName evidence="1">STE3-domain-containing protein</fullName>
    </submittedName>
</protein>
<dbReference type="EMBL" id="JAGFNK010000053">
    <property type="protein sequence ID" value="KAI9509914.1"/>
    <property type="molecule type" value="Genomic_DNA"/>
</dbReference>
<accession>A0ACC0UDV4</accession>
<sequence length="467" mass="52129">MPIFASELLHFVGYSPLWRVIHKSLVDCPFQVTTAMRHPPNQVFTVFSFIGFILCAIPFYWHLEAWNVGTCLYMAWTGLGCLIQCINSIVWNKNMIDKAPVYCDIAVHIQVGLNVAISACSLCINRRLYKIATAKGVITDNEKRREIIVDLLIGLGIPILQIAAEYVVSGHRYNLFEDFGPVFAILVTPPSFFLFYAWPLAVGCVSFVYCSMTIHHFYKRGRQFREISPGVNRGRYFRLMALSSVDMIASIPLATYMIVRNAQLGVTPWISWDDTHSNYSRVIQIAAFIWKNDPNFAGLELYRWLLVACAFVFFAFFGFADEARQHYRLVYVSLVSRIGFSTPSRNVCHPSHSTLVFPHIKNKSDATISLDWAASANKRNPAVSSTDQLSISSTYLASGPESNIEKSLPSITTGSSSVDSFESGSEGQSLQPDTIAPALNAEYFPAGLPGKSESTPCEYSNDADHTV</sequence>
<evidence type="ECO:0000313" key="1">
    <source>
        <dbReference type="EMBL" id="KAI9509914.1"/>
    </source>
</evidence>
<reference evidence="1" key="1">
    <citation type="submission" date="2021-03" db="EMBL/GenBank/DDBJ databases">
        <title>Evolutionary priming and transition to the ectomycorrhizal habit in an iconic lineage of mushroom-forming fungi: is preadaptation a requirement?</title>
        <authorList>
            <consortium name="DOE Joint Genome Institute"/>
            <person name="Looney B.P."/>
            <person name="Miyauchi S."/>
            <person name="Morin E."/>
            <person name="Drula E."/>
            <person name="Courty P.E."/>
            <person name="Chicoki N."/>
            <person name="Fauchery L."/>
            <person name="Kohler A."/>
            <person name="Kuo A."/>
            <person name="LaButti K."/>
            <person name="Pangilinan J."/>
            <person name="Lipzen A."/>
            <person name="Riley R."/>
            <person name="Andreopoulos W."/>
            <person name="He G."/>
            <person name="Johnson J."/>
            <person name="Barry K.W."/>
            <person name="Grigoriev I.V."/>
            <person name="Nagy L."/>
            <person name="Hibbett D."/>
            <person name="Henrissat B."/>
            <person name="Matheny P.B."/>
            <person name="Labbe J."/>
            <person name="Martin A.F."/>
        </authorList>
    </citation>
    <scope>NUCLEOTIDE SEQUENCE</scope>
    <source>
        <strain evidence="1">BPL698</strain>
    </source>
</reference>
<name>A0ACC0UDV4_9AGAM</name>